<evidence type="ECO:0000313" key="2">
    <source>
        <dbReference type="EMBL" id="VDN40699.1"/>
    </source>
</evidence>
<gene>
    <name evidence="2" type="ORF">GPUH_LOCUS22899</name>
</gene>
<protein>
    <submittedName>
        <fullName evidence="4">Seryl_tRNA_N domain-containing protein</fullName>
    </submittedName>
</protein>
<name>A0A183EPK8_9BILA</name>
<keyword evidence="1" id="KW-0175">Coiled coil</keyword>
<reference evidence="4" key="1">
    <citation type="submission" date="2016-06" db="UniProtKB">
        <authorList>
            <consortium name="WormBaseParasite"/>
        </authorList>
    </citation>
    <scope>IDENTIFICATION</scope>
</reference>
<sequence length="103" mass="11845">MSSIIITATQYSIEQSIRKSLFPLLGHLWWEIRSTRGALQTAAAVKAPIPEKEKKMRALQKKLTDIEKLKARKESGEQLEANQLSKIEREEEIIEELEKLKLS</sequence>
<dbReference type="WBParaSite" id="GPUH_0002292701-mRNA-1">
    <property type="protein sequence ID" value="GPUH_0002292701-mRNA-1"/>
    <property type="gene ID" value="GPUH_0002292701"/>
</dbReference>
<evidence type="ECO:0000313" key="4">
    <source>
        <dbReference type="WBParaSite" id="GPUH_0002292701-mRNA-1"/>
    </source>
</evidence>
<dbReference type="AlphaFoldDB" id="A0A183EPK8"/>
<reference evidence="2 3" key="2">
    <citation type="submission" date="2018-11" db="EMBL/GenBank/DDBJ databases">
        <authorList>
            <consortium name="Pathogen Informatics"/>
        </authorList>
    </citation>
    <scope>NUCLEOTIDE SEQUENCE [LARGE SCALE GENOMIC DNA]</scope>
</reference>
<proteinExistence type="predicted"/>
<dbReference type="Proteomes" id="UP000271098">
    <property type="component" value="Unassembled WGS sequence"/>
</dbReference>
<accession>A0A183EPK8</accession>
<dbReference type="EMBL" id="UYRT01096269">
    <property type="protein sequence ID" value="VDN40699.1"/>
    <property type="molecule type" value="Genomic_DNA"/>
</dbReference>
<evidence type="ECO:0000313" key="3">
    <source>
        <dbReference type="Proteomes" id="UP000271098"/>
    </source>
</evidence>
<keyword evidence="3" id="KW-1185">Reference proteome</keyword>
<feature type="coiled-coil region" evidence="1">
    <location>
        <begin position="49"/>
        <end position="100"/>
    </location>
</feature>
<organism evidence="4">
    <name type="scientific">Gongylonema pulchrum</name>
    <dbReference type="NCBI Taxonomy" id="637853"/>
    <lineage>
        <taxon>Eukaryota</taxon>
        <taxon>Metazoa</taxon>
        <taxon>Ecdysozoa</taxon>
        <taxon>Nematoda</taxon>
        <taxon>Chromadorea</taxon>
        <taxon>Rhabditida</taxon>
        <taxon>Spirurina</taxon>
        <taxon>Spiruromorpha</taxon>
        <taxon>Spiruroidea</taxon>
        <taxon>Gongylonematidae</taxon>
        <taxon>Gongylonema</taxon>
    </lineage>
</organism>
<dbReference type="OrthoDB" id="2194683at2759"/>
<evidence type="ECO:0000256" key="1">
    <source>
        <dbReference type="SAM" id="Coils"/>
    </source>
</evidence>